<evidence type="ECO:0000256" key="12">
    <source>
        <dbReference type="HAMAP-Rule" id="MF_00454"/>
    </source>
</evidence>
<dbReference type="AlphaFoldDB" id="A0A1G6B7T4"/>
<dbReference type="GO" id="GO:0005886">
    <property type="term" value="C:plasma membrane"/>
    <property type="evidence" value="ECO:0007669"/>
    <property type="project" value="UniProtKB-SubCell"/>
</dbReference>
<keyword evidence="7 12" id="KW-0406">Ion transport</keyword>
<evidence type="ECO:0000313" key="14">
    <source>
        <dbReference type="Proteomes" id="UP000199071"/>
    </source>
</evidence>
<gene>
    <name evidence="12" type="primary">fluC</name>
    <name evidence="12" type="synonym">crcB</name>
    <name evidence="13" type="ORF">SAMN02982931_01326</name>
</gene>
<dbReference type="NCBIfam" id="TIGR00494">
    <property type="entry name" value="crcB"/>
    <property type="match status" value="1"/>
</dbReference>
<dbReference type="NCBIfam" id="NF010791">
    <property type="entry name" value="PRK14195.1"/>
    <property type="match status" value="1"/>
</dbReference>
<evidence type="ECO:0000313" key="13">
    <source>
        <dbReference type="EMBL" id="SDB16666.1"/>
    </source>
</evidence>
<keyword evidence="3" id="KW-0997">Cell inner membrane</keyword>
<keyword evidence="9 12" id="KW-0407">Ion channel</keyword>
<proteinExistence type="inferred from homology"/>
<evidence type="ECO:0000256" key="9">
    <source>
        <dbReference type="ARBA" id="ARBA00023303"/>
    </source>
</evidence>
<feature type="binding site" evidence="12">
    <location>
        <position position="80"/>
    </location>
    <ligand>
        <name>Na(+)</name>
        <dbReference type="ChEBI" id="CHEBI:29101"/>
        <note>structural</note>
    </ligand>
</feature>
<dbReference type="STRING" id="665467.SAMN02982931_01326"/>
<dbReference type="InterPro" id="IPR003691">
    <property type="entry name" value="FluC"/>
</dbReference>
<evidence type="ECO:0000256" key="3">
    <source>
        <dbReference type="ARBA" id="ARBA00022519"/>
    </source>
</evidence>
<evidence type="ECO:0000256" key="1">
    <source>
        <dbReference type="ARBA" id="ARBA00004651"/>
    </source>
</evidence>
<dbReference type="GO" id="GO:0140114">
    <property type="term" value="P:cellular detoxification of fluoride"/>
    <property type="evidence" value="ECO:0007669"/>
    <property type="project" value="UniProtKB-UniRule"/>
</dbReference>
<keyword evidence="12" id="KW-0813">Transport</keyword>
<accession>A0A1G6B7T4</accession>
<dbReference type="Pfam" id="PF02537">
    <property type="entry name" value="CRCB"/>
    <property type="match status" value="1"/>
</dbReference>
<dbReference type="HAMAP" id="MF_00454">
    <property type="entry name" value="FluC"/>
    <property type="match status" value="1"/>
</dbReference>
<evidence type="ECO:0000256" key="2">
    <source>
        <dbReference type="ARBA" id="ARBA00022475"/>
    </source>
</evidence>
<keyword evidence="8 12" id="KW-0472">Membrane</keyword>
<reference evidence="13 14" key="1">
    <citation type="submission" date="2016-10" db="EMBL/GenBank/DDBJ databases">
        <authorList>
            <person name="de Groot N.N."/>
        </authorList>
    </citation>
    <scope>NUCLEOTIDE SEQUENCE [LARGE SCALE GENOMIC DNA]</scope>
    <source>
        <strain evidence="13 14">ATCC 35022</strain>
    </source>
</reference>
<protein>
    <recommendedName>
        <fullName evidence="12">Fluoride-specific ion channel FluC</fullName>
    </recommendedName>
</protein>
<evidence type="ECO:0000256" key="6">
    <source>
        <dbReference type="ARBA" id="ARBA00023053"/>
    </source>
</evidence>
<dbReference type="Proteomes" id="UP000199071">
    <property type="component" value="Unassembled WGS sequence"/>
</dbReference>
<evidence type="ECO:0000256" key="7">
    <source>
        <dbReference type="ARBA" id="ARBA00023065"/>
    </source>
</evidence>
<keyword evidence="4 12" id="KW-0812">Transmembrane</keyword>
<feature type="transmembrane region" description="Helical" evidence="12">
    <location>
        <begin position="72"/>
        <end position="90"/>
    </location>
</feature>
<comment type="subcellular location">
    <subcellularLocation>
        <location evidence="1 12">Cell membrane</location>
        <topology evidence="1 12">Multi-pass membrane protein</topology>
    </subcellularLocation>
</comment>
<dbReference type="OrthoDB" id="9806299at2"/>
<evidence type="ECO:0000256" key="5">
    <source>
        <dbReference type="ARBA" id="ARBA00022989"/>
    </source>
</evidence>
<dbReference type="GO" id="GO:0046872">
    <property type="term" value="F:metal ion binding"/>
    <property type="evidence" value="ECO:0007669"/>
    <property type="project" value="UniProtKB-KW"/>
</dbReference>
<evidence type="ECO:0000256" key="4">
    <source>
        <dbReference type="ARBA" id="ARBA00022692"/>
    </source>
</evidence>
<dbReference type="NCBIfam" id="NF010794">
    <property type="entry name" value="PRK14198.1"/>
    <property type="match status" value="1"/>
</dbReference>
<keyword evidence="14" id="KW-1185">Reference proteome</keyword>
<comment type="catalytic activity">
    <reaction evidence="11">
        <text>fluoride(in) = fluoride(out)</text>
        <dbReference type="Rhea" id="RHEA:76159"/>
        <dbReference type="ChEBI" id="CHEBI:17051"/>
    </reaction>
    <physiologicalReaction direction="left-to-right" evidence="11">
        <dbReference type="Rhea" id="RHEA:76160"/>
    </physiologicalReaction>
</comment>
<dbReference type="GO" id="GO:0062054">
    <property type="term" value="F:fluoride channel activity"/>
    <property type="evidence" value="ECO:0007669"/>
    <property type="project" value="UniProtKB-UniRule"/>
</dbReference>
<sequence>MNGLAPWLLVFIGGGLGAASRHGVNLVAMRAIGINFPWGTLIVNAAGSVLMGLIAGWLAFRAGANWTQHARLFLTTGFLGGFTTFSAFSLDSALLWERGEPGLAAAYILANVILSIGGLLLGLWIVRSLS</sequence>
<comment type="activity regulation">
    <text evidence="12">Na(+) is not transported, but it plays an essential structural role and its presence is essential for fluoride channel function.</text>
</comment>
<keyword evidence="5 12" id="KW-1133">Transmembrane helix</keyword>
<keyword evidence="12" id="KW-0479">Metal-binding</keyword>
<organism evidence="13 14">
    <name type="scientific">Bauldia litoralis</name>
    <dbReference type="NCBI Taxonomy" id="665467"/>
    <lineage>
        <taxon>Bacteria</taxon>
        <taxon>Pseudomonadati</taxon>
        <taxon>Pseudomonadota</taxon>
        <taxon>Alphaproteobacteria</taxon>
        <taxon>Hyphomicrobiales</taxon>
        <taxon>Kaistiaceae</taxon>
        <taxon>Bauldia</taxon>
    </lineage>
</organism>
<dbReference type="PANTHER" id="PTHR28259">
    <property type="entry name" value="FLUORIDE EXPORT PROTEIN 1-RELATED"/>
    <property type="match status" value="1"/>
</dbReference>
<evidence type="ECO:0000256" key="11">
    <source>
        <dbReference type="ARBA" id="ARBA00035585"/>
    </source>
</evidence>
<feature type="transmembrane region" description="Helical" evidence="12">
    <location>
        <begin position="41"/>
        <end position="60"/>
    </location>
</feature>
<keyword evidence="6 12" id="KW-0915">Sodium</keyword>
<feature type="transmembrane region" description="Helical" evidence="12">
    <location>
        <begin position="102"/>
        <end position="126"/>
    </location>
</feature>
<feature type="binding site" evidence="12">
    <location>
        <position position="83"/>
    </location>
    <ligand>
        <name>Na(+)</name>
        <dbReference type="ChEBI" id="CHEBI:29101"/>
        <note>structural</note>
    </ligand>
</feature>
<evidence type="ECO:0000256" key="8">
    <source>
        <dbReference type="ARBA" id="ARBA00023136"/>
    </source>
</evidence>
<dbReference type="EMBL" id="FMXQ01000002">
    <property type="protein sequence ID" value="SDB16666.1"/>
    <property type="molecule type" value="Genomic_DNA"/>
</dbReference>
<keyword evidence="2 12" id="KW-1003">Cell membrane</keyword>
<dbReference type="PANTHER" id="PTHR28259:SF1">
    <property type="entry name" value="FLUORIDE EXPORT PROTEIN 1-RELATED"/>
    <property type="match status" value="1"/>
</dbReference>
<name>A0A1G6B7T4_9HYPH</name>
<comment type="function">
    <text evidence="12">Fluoride-specific ion channel. Important for reducing fluoride concentration in the cell, thus reducing its toxicity.</text>
</comment>
<comment type="similarity">
    <text evidence="10 12">Belongs to the fluoride channel Fluc/FEX (TC 1.A.43) family.</text>
</comment>
<evidence type="ECO:0000256" key="10">
    <source>
        <dbReference type="ARBA" id="ARBA00035120"/>
    </source>
</evidence>